<dbReference type="EMBL" id="LAZR01001196">
    <property type="protein sequence ID" value="KKN48911.1"/>
    <property type="molecule type" value="Genomic_DNA"/>
</dbReference>
<evidence type="ECO:0000313" key="1">
    <source>
        <dbReference type="EMBL" id="KKN48911.1"/>
    </source>
</evidence>
<organism evidence="1">
    <name type="scientific">marine sediment metagenome</name>
    <dbReference type="NCBI Taxonomy" id="412755"/>
    <lineage>
        <taxon>unclassified sequences</taxon>
        <taxon>metagenomes</taxon>
        <taxon>ecological metagenomes</taxon>
    </lineage>
</organism>
<name>A0A0F9TIW2_9ZZZZ</name>
<accession>A0A0F9TIW2</accession>
<comment type="caution">
    <text evidence="1">The sequence shown here is derived from an EMBL/GenBank/DDBJ whole genome shotgun (WGS) entry which is preliminary data.</text>
</comment>
<reference evidence="1" key="1">
    <citation type="journal article" date="2015" name="Nature">
        <title>Complex archaea that bridge the gap between prokaryotes and eukaryotes.</title>
        <authorList>
            <person name="Spang A."/>
            <person name="Saw J.H."/>
            <person name="Jorgensen S.L."/>
            <person name="Zaremba-Niedzwiedzka K."/>
            <person name="Martijn J."/>
            <person name="Lind A.E."/>
            <person name="van Eijk R."/>
            <person name="Schleper C."/>
            <person name="Guy L."/>
            <person name="Ettema T.J."/>
        </authorList>
    </citation>
    <scope>NUCLEOTIDE SEQUENCE</scope>
</reference>
<protein>
    <submittedName>
        <fullName evidence="1">Uncharacterized protein</fullName>
    </submittedName>
</protein>
<proteinExistence type="predicted"/>
<sequence length="67" mass="7006">MCDASTKVSVDIGGSNPQEVIKQLKALTRAARDATRAITALKEAQEAPVSTASLVAQEVHNGRRGST</sequence>
<gene>
    <name evidence="1" type="ORF">LCGC14_0648090</name>
</gene>
<dbReference type="AlphaFoldDB" id="A0A0F9TIW2"/>